<sequence>MEFSCDPNDSDSEIPEVNLTINIQPYMYEPMTSQNQTDDDISLEPSDSDEDKEKLLQNPSQHLEPSEPLGD</sequence>
<feature type="region of interest" description="Disordered" evidence="1">
    <location>
        <begin position="28"/>
        <end position="71"/>
    </location>
</feature>
<comment type="caution">
    <text evidence="2">The sequence shown here is derived from an EMBL/GenBank/DDBJ whole genome shotgun (WGS) entry which is preliminary data.</text>
</comment>
<name>A0ABD3XMW1_SINWO</name>
<dbReference type="Proteomes" id="UP001634394">
    <property type="component" value="Unassembled WGS sequence"/>
</dbReference>
<accession>A0ABD3XMW1</accession>
<protein>
    <submittedName>
        <fullName evidence="2">Uncharacterized protein</fullName>
    </submittedName>
</protein>
<feature type="compositionally biased region" description="Acidic residues" evidence="1">
    <location>
        <begin position="37"/>
        <end position="50"/>
    </location>
</feature>
<proteinExistence type="predicted"/>
<gene>
    <name evidence="2" type="ORF">ACJMK2_026356</name>
</gene>
<evidence type="ECO:0000256" key="1">
    <source>
        <dbReference type="SAM" id="MobiDB-lite"/>
    </source>
</evidence>
<dbReference type="AlphaFoldDB" id="A0ABD3XMW1"/>
<reference evidence="2 3" key="1">
    <citation type="submission" date="2024-11" db="EMBL/GenBank/DDBJ databases">
        <title>Chromosome-level genome assembly of the freshwater bivalve Anodonta woodiana.</title>
        <authorList>
            <person name="Chen X."/>
        </authorList>
    </citation>
    <scope>NUCLEOTIDE SEQUENCE [LARGE SCALE GENOMIC DNA]</scope>
    <source>
        <strain evidence="2">MN2024</strain>
        <tissue evidence="2">Gills</tissue>
    </source>
</reference>
<keyword evidence="3" id="KW-1185">Reference proteome</keyword>
<evidence type="ECO:0000313" key="2">
    <source>
        <dbReference type="EMBL" id="KAL3886358.1"/>
    </source>
</evidence>
<evidence type="ECO:0000313" key="3">
    <source>
        <dbReference type="Proteomes" id="UP001634394"/>
    </source>
</evidence>
<organism evidence="2 3">
    <name type="scientific">Sinanodonta woodiana</name>
    <name type="common">Chinese pond mussel</name>
    <name type="synonym">Anodonta woodiana</name>
    <dbReference type="NCBI Taxonomy" id="1069815"/>
    <lineage>
        <taxon>Eukaryota</taxon>
        <taxon>Metazoa</taxon>
        <taxon>Spiralia</taxon>
        <taxon>Lophotrochozoa</taxon>
        <taxon>Mollusca</taxon>
        <taxon>Bivalvia</taxon>
        <taxon>Autobranchia</taxon>
        <taxon>Heteroconchia</taxon>
        <taxon>Palaeoheterodonta</taxon>
        <taxon>Unionida</taxon>
        <taxon>Unionoidea</taxon>
        <taxon>Unionidae</taxon>
        <taxon>Unioninae</taxon>
        <taxon>Sinanodonta</taxon>
    </lineage>
</organism>
<dbReference type="EMBL" id="JBJQND010000002">
    <property type="protein sequence ID" value="KAL3886358.1"/>
    <property type="molecule type" value="Genomic_DNA"/>
</dbReference>